<evidence type="ECO:0000259" key="3">
    <source>
        <dbReference type="SMART" id="SM00822"/>
    </source>
</evidence>
<dbReference type="InterPro" id="IPR002347">
    <property type="entry name" value="SDR_fam"/>
</dbReference>
<dbReference type="PRINTS" id="PR00081">
    <property type="entry name" value="GDHRDH"/>
</dbReference>
<reference evidence="4 5" key="1">
    <citation type="submission" date="2023-09" db="EMBL/GenBank/DDBJ databases">
        <title>Xinfangfangia sedmenti sp. nov., isolated the sedment.</title>
        <authorList>
            <person name="Xu L."/>
        </authorList>
    </citation>
    <scope>NUCLEOTIDE SEQUENCE [LARGE SCALE GENOMIC DNA]</scope>
    <source>
        <strain evidence="4 5">LG-4</strain>
    </source>
</reference>
<dbReference type="PROSITE" id="PS00061">
    <property type="entry name" value="ADH_SHORT"/>
    <property type="match status" value="1"/>
</dbReference>
<dbReference type="InterPro" id="IPR051122">
    <property type="entry name" value="SDR_DHRS6-like"/>
</dbReference>
<evidence type="ECO:0000313" key="5">
    <source>
        <dbReference type="Proteomes" id="UP001247754"/>
    </source>
</evidence>
<dbReference type="Proteomes" id="UP001247754">
    <property type="component" value="Unassembled WGS sequence"/>
</dbReference>
<proteinExistence type="inferred from homology"/>
<comment type="caution">
    <text evidence="4">The sequence shown here is derived from an EMBL/GenBank/DDBJ whole genome shotgun (WGS) entry which is preliminary data.</text>
</comment>
<dbReference type="PANTHER" id="PTHR43477:SF1">
    <property type="entry name" value="DIHYDROANTICAPSIN 7-DEHYDROGENASE"/>
    <property type="match status" value="1"/>
</dbReference>
<evidence type="ECO:0000313" key="4">
    <source>
        <dbReference type="EMBL" id="MDR5653563.1"/>
    </source>
</evidence>
<dbReference type="InterPro" id="IPR057326">
    <property type="entry name" value="KR_dom"/>
</dbReference>
<sequence length="256" mass="26341">MDNAGFHGKTVLITGAGGALGRATAQALAERGADLVLADVSPAALDTVLALCPGAKGMAVDVTDPAALERLAAFARDAFGRPVEKLVAAAGVLGPMKPLIEVDEDEFDRTFDINLRALWRLSKLIIPQMRDIGRGSVVLFSSTAGLQASKVLSLYSVTKGAVTMLTRNLALNHAAEGIRVNCVCPGTIAGPMAEANVAFAEGAEAQDKRRAEIVAAHPMARMGLPAEVAAAVVFLLDDAAGFTTGTALPVDGGRLA</sequence>
<dbReference type="CDD" id="cd05233">
    <property type="entry name" value="SDR_c"/>
    <property type="match status" value="1"/>
</dbReference>
<dbReference type="SUPFAM" id="SSF51735">
    <property type="entry name" value="NAD(P)-binding Rossmann-fold domains"/>
    <property type="match status" value="1"/>
</dbReference>
<protein>
    <submittedName>
        <fullName evidence="4">SDR family oxidoreductase</fullName>
    </submittedName>
</protein>
<dbReference type="PANTHER" id="PTHR43477">
    <property type="entry name" value="DIHYDROANTICAPSIN 7-DEHYDROGENASE"/>
    <property type="match status" value="1"/>
</dbReference>
<feature type="domain" description="Ketoreductase" evidence="3">
    <location>
        <begin position="9"/>
        <end position="181"/>
    </location>
</feature>
<dbReference type="Pfam" id="PF13561">
    <property type="entry name" value="adh_short_C2"/>
    <property type="match status" value="1"/>
</dbReference>
<accession>A0ABU1FAF0</accession>
<dbReference type="RefSeq" id="WP_310457801.1">
    <property type="nucleotide sequence ID" value="NZ_JAVKPH010000014.1"/>
</dbReference>
<organism evidence="4 5">
    <name type="scientific">Ruixingdingia sedimenti</name>
    <dbReference type="NCBI Taxonomy" id="3073604"/>
    <lineage>
        <taxon>Bacteria</taxon>
        <taxon>Pseudomonadati</taxon>
        <taxon>Pseudomonadota</taxon>
        <taxon>Alphaproteobacteria</taxon>
        <taxon>Rhodobacterales</taxon>
        <taxon>Paracoccaceae</taxon>
        <taxon>Ruixingdingia</taxon>
    </lineage>
</organism>
<dbReference type="Gene3D" id="3.40.50.720">
    <property type="entry name" value="NAD(P)-binding Rossmann-like Domain"/>
    <property type="match status" value="1"/>
</dbReference>
<comment type="similarity">
    <text evidence="1">Belongs to the short-chain dehydrogenases/reductases (SDR) family.</text>
</comment>
<evidence type="ECO:0000256" key="2">
    <source>
        <dbReference type="ARBA" id="ARBA00023002"/>
    </source>
</evidence>
<evidence type="ECO:0000256" key="1">
    <source>
        <dbReference type="ARBA" id="ARBA00006484"/>
    </source>
</evidence>
<keyword evidence="5" id="KW-1185">Reference proteome</keyword>
<dbReference type="EMBL" id="JAVKPH010000014">
    <property type="protein sequence ID" value="MDR5653563.1"/>
    <property type="molecule type" value="Genomic_DNA"/>
</dbReference>
<gene>
    <name evidence="4" type="ORF">RGD00_13175</name>
</gene>
<dbReference type="InterPro" id="IPR020904">
    <property type="entry name" value="Sc_DH/Rdtase_CS"/>
</dbReference>
<keyword evidence="2" id="KW-0560">Oxidoreductase</keyword>
<name>A0ABU1FAF0_9RHOB</name>
<dbReference type="SMART" id="SM00822">
    <property type="entry name" value="PKS_KR"/>
    <property type="match status" value="1"/>
</dbReference>
<dbReference type="InterPro" id="IPR036291">
    <property type="entry name" value="NAD(P)-bd_dom_sf"/>
</dbReference>